<evidence type="ECO:0000259" key="2">
    <source>
        <dbReference type="PROSITE" id="PS50943"/>
    </source>
</evidence>
<feature type="compositionally biased region" description="Basic and acidic residues" evidence="1">
    <location>
        <begin position="1"/>
        <end position="18"/>
    </location>
</feature>
<evidence type="ECO:0000313" key="3">
    <source>
        <dbReference type="EMBL" id="GLY78452.1"/>
    </source>
</evidence>
<proteinExistence type="predicted"/>
<organism evidence="3 4">
    <name type="scientific">Actinoallomurus iriomotensis</name>
    <dbReference type="NCBI Taxonomy" id="478107"/>
    <lineage>
        <taxon>Bacteria</taxon>
        <taxon>Bacillati</taxon>
        <taxon>Actinomycetota</taxon>
        <taxon>Actinomycetes</taxon>
        <taxon>Streptosporangiales</taxon>
        <taxon>Thermomonosporaceae</taxon>
        <taxon>Actinoallomurus</taxon>
    </lineage>
</organism>
<accession>A0A9W6RQV2</accession>
<sequence>MTEHLAEPAPGHRPETMDRAPGGPLPAETTGAQLDEADRPHGPTATRMVLGSLLRRLRESRGISRERAGEAIRASQSKISRLELGRTGFKLRDVADLCALYEVTDEAERATLLDLTRQANTPGWWHEYADVTPPWFEPYLGLEQAASVIRAYEVQFVPGLLQTPDYARAVIRLGHEDALRAETERRLALRMRRQEILRRPHPPYLWTVIDEAALRRPIGGREVMAAQLRHLIDMCEPAHVTIQLMPFRSAGHAAAGGPVTLLRMPEHQLPDVVYLEQLTSALYPDRREDVDRYLDVLNRLVTQAEPPDATPRLLREILRDL</sequence>
<gene>
    <name evidence="3" type="ORF">Airi01_067190</name>
</gene>
<evidence type="ECO:0000256" key="1">
    <source>
        <dbReference type="SAM" id="MobiDB-lite"/>
    </source>
</evidence>
<dbReference type="Pfam" id="PF19054">
    <property type="entry name" value="DUF5753"/>
    <property type="match status" value="1"/>
</dbReference>
<feature type="domain" description="HTH cro/C1-type" evidence="2">
    <location>
        <begin position="54"/>
        <end position="107"/>
    </location>
</feature>
<reference evidence="3" key="1">
    <citation type="submission" date="2023-03" db="EMBL/GenBank/DDBJ databases">
        <title>Actinoallomurus iriomotensis NBRC 103681.</title>
        <authorList>
            <person name="Ichikawa N."/>
            <person name="Sato H."/>
            <person name="Tonouchi N."/>
        </authorList>
    </citation>
    <scope>NUCLEOTIDE SEQUENCE</scope>
    <source>
        <strain evidence="3">NBRC 103681</strain>
    </source>
</reference>
<dbReference type="InterPro" id="IPR010982">
    <property type="entry name" value="Lambda_DNA-bd_dom_sf"/>
</dbReference>
<evidence type="ECO:0000313" key="4">
    <source>
        <dbReference type="Proteomes" id="UP001165135"/>
    </source>
</evidence>
<dbReference type="InterPro" id="IPR001387">
    <property type="entry name" value="Cro/C1-type_HTH"/>
</dbReference>
<dbReference type="CDD" id="cd00093">
    <property type="entry name" value="HTH_XRE"/>
    <property type="match status" value="1"/>
</dbReference>
<name>A0A9W6RQV2_9ACTN</name>
<protein>
    <submittedName>
        <fullName evidence="3">Transcriptional regulator</fullName>
    </submittedName>
</protein>
<dbReference type="Proteomes" id="UP001165135">
    <property type="component" value="Unassembled WGS sequence"/>
</dbReference>
<comment type="caution">
    <text evidence="3">The sequence shown here is derived from an EMBL/GenBank/DDBJ whole genome shotgun (WGS) entry which is preliminary data.</text>
</comment>
<feature type="region of interest" description="Disordered" evidence="1">
    <location>
        <begin position="1"/>
        <end position="45"/>
    </location>
</feature>
<dbReference type="Pfam" id="PF13560">
    <property type="entry name" value="HTH_31"/>
    <property type="match status" value="1"/>
</dbReference>
<dbReference type="Gene3D" id="1.10.260.40">
    <property type="entry name" value="lambda repressor-like DNA-binding domains"/>
    <property type="match status" value="1"/>
</dbReference>
<dbReference type="InterPro" id="IPR043917">
    <property type="entry name" value="DUF5753"/>
</dbReference>
<dbReference type="AlphaFoldDB" id="A0A9W6RQV2"/>
<dbReference type="GO" id="GO:0003677">
    <property type="term" value="F:DNA binding"/>
    <property type="evidence" value="ECO:0007669"/>
    <property type="project" value="InterPro"/>
</dbReference>
<dbReference type="PROSITE" id="PS50943">
    <property type="entry name" value="HTH_CROC1"/>
    <property type="match status" value="1"/>
</dbReference>
<dbReference type="SUPFAM" id="SSF47413">
    <property type="entry name" value="lambda repressor-like DNA-binding domains"/>
    <property type="match status" value="1"/>
</dbReference>
<dbReference type="SMART" id="SM00530">
    <property type="entry name" value="HTH_XRE"/>
    <property type="match status" value="1"/>
</dbReference>
<dbReference type="EMBL" id="BSTJ01000009">
    <property type="protein sequence ID" value="GLY78452.1"/>
    <property type="molecule type" value="Genomic_DNA"/>
</dbReference>
<dbReference type="RefSeq" id="WP_432705625.1">
    <property type="nucleotide sequence ID" value="NZ_BSTJ01000009.1"/>
</dbReference>